<gene>
    <name evidence="6" type="ORF">H310_10194</name>
</gene>
<keyword evidence="2 4" id="KW-0863">Zinc-finger</keyword>
<evidence type="ECO:0000313" key="6">
    <source>
        <dbReference type="EMBL" id="ETV96440.1"/>
    </source>
</evidence>
<dbReference type="EMBL" id="KI913976">
    <property type="protein sequence ID" value="ETV96440.1"/>
    <property type="molecule type" value="Genomic_DNA"/>
</dbReference>
<keyword evidence="3" id="KW-0862">Zinc</keyword>
<dbReference type="InterPro" id="IPR011011">
    <property type="entry name" value="Znf_FYVE_PHD"/>
</dbReference>
<reference evidence="6" key="1">
    <citation type="submission" date="2013-12" db="EMBL/GenBank/DDBJ databases">
        <title>The Genome Sequence of Aphanomyces invadans NJM9701.</title>
        <authorList>
            <consortium name="The Broad Institute Genomics Platform"/>
            <person name="Russ C."/>
            <person name="Tyler B."/>
            <person name="van West P."/>
            <person name="Dieguez-Uribeondo J."/>
            <person name="Young S.K."/>
            <person name="Zeng Q."/>
            <person name="Gargeya S."/>
            <person name="Fitzgerald M."/>
            <person name="Abouelleil A."/>
            <person name="Alvarado L."/>
            <person name="Chapman S.B."/>
            <person name="Gainer-Dewar J."/>
            <person name="Goldberg J."/>
            <person name="Griggs A."/>
            <person name="Gujja S."/>
            <person name="Hansen M."/>
            <person name="Howarth C."/>
            <person name="Imamovic A."/>
            <person name="Ireland A."/>
            <person name="Larimer J."/>
            <person name="McCowan C."/>
            <person name="Murphy C."/>
            <person name="Pearson M."/>
            <person name="Poon T.W."/>
            <person name="Priest M."/>
            <person name="Roberts A."/>
            <person name="Saif S."/>
            <person name="Shea T."/>
            <person name="Sykes S."/>
            <person name="Wortman J."/>
            <person name="Nusbaum C."/>
            <person name="Birren B."/>
        </authorList>
    </citation>
    <scope>NUCLEOTIDE SEQUENCE [LARGE SCALE GENOMIC DNA]</scope>
    <source>
        <strain evidence="6">NJM9701</strain>
    </source>
</reference>
<keyword evidence="1" id="KW-0479">Metal-binding</keyword>
<protein>
    <recommendedName>
        <fullName evidence="5">FYVE-type domain-containing protein</fullName>
    </recommendedName>
</protein>
<dbReference type="InterPro" id="IPR002913">
    <property type="entry name" value="START_lipid-bd_dom"/>
</dbReference>
<dbReference type="RefSeq" id="XP_008874703.1">
    <property type="nucleotide sequence ID" value="XM_008876481.1"/>
</dbReference>
<evidence type="ECO:0000256" key="2">
    <source>
        <dbReference type="ARBA" id="ARBA00022771"/>
    </source>
</evidence>
<name>A0A024TQN6_9STRA</name>
<dbReference type="GO" id="GO:0008289">
    <property type="term" value="F:lipid binding"/>
    <property type="evidence" value="ECO:0007669"/>
    <property type="project" value="InterPro"/>
</dbReference>
<dbReference type="SUPFAM" id="SSF57903">
    <property type="entry name" value="FYVE/PHD zinc finger"/>
    <property type="match status" value="1"/>
</dbReference>
<dbReference type="OrthoDB" id="71091at2759"/>
<dbReference type="PANTHER" id="PTHR13510:SF44">
    <property type="entry name" value="RABENOSYN-5"/>
    <property type="match status" value="1"/>
</dbReference>
<dbReference type="Gene3D" id="3.30.40.10">
    <property type="entry name" value="Zinc/RING finger domain, C3HC4 (zinc finger)"/>
    <property type="match status" value="1"/>
</dbReference>
<dbReference type="SUPFAM" id="SSF55961">
    <property type="entry name" value="Bet v1-like"/>
    <property type="match status" value="1"/>
</dbReference>
<dbReference type="CDD" id="cd00065">
    <property type="entry name" value="FYVE_like_SF"/>
    <property type="match status" value="1"/>
</dbReference>
<dbReference type="InterPro" id="IPR013083">
    <property type="entry name" value="Znf_RING/FYVE/PHD"/>
</dbReference>
<feature type="domain" description="FYVE-type" evidence="5">
    <location>
        <begin position="273"/>
        <end position="321"/>
    </location>
</feature>
<dbReference type="Pfam" id="PF01363">
    <property type="entry name" value="FYVE"/>
    <property type="match status" value="1"/>
</dbReference>
<dbReference type="InterPro" id="IPR023393">
    <property type="entry name" value="START-like_dom_sf"/>
</dbReference>
<dbReference type="AlphaFoldDB" id="A0A024TQN6"/>
<organism evidence="6">
    <name type="scientific">Aphanomyces invadans</name>
    <dbReference type="NCBI Taxonomy" id="157072"/>
    <lineage>
        <taxon>Eukaryota</taxon>
        <taxon>Sar</taxon>
        <taxon>Stramenopiles</taxon>
        <taxon>Oomycota</taxon>
        <taxon>Saprolegniomycetes</taxon>
        <taxon>Saprolegniales</taxon>
        <taxon>Verrucalvaceae</taxon>
        <taxon>Aphanomyces</taxon>
    </lineage>
</organism>
<accession>A0A024TQN6</accession>
<dbReference type="VEuPathDB" id="FungiDB:H310_10194"/>
<evidence type="ECO:0000259" key="5">
    <source>
        <dbReference type="PROSITE" id="PS50178"/>
    </source>
</evidence>
<evidence type="ECO:0000256" key="3">
    <source>
        <dbReference type="ARBA" id="ARBA00022833"/>
    </source>
</evidence>
<sequence length="438" mass="49486">MSKLPLPRNIFDCPPLQDHEITSFKAQATNLAIDVIRTARVQGGSQKWELQYDESDLKIYKGADTSADNLQCAVLEVAGTIEEAIELFRTDSAELAAEFHERFQSDVLDRIVLYRLMEPSVESWESGGHDKMDVSWMALKSPMKTLSNPRDLCVLSCCHEYDYDNKRGWVYAFQSVDLPGCPLLKSSHGLARTFHVGSGYVFQESDRLGYIQISYLSHTRPMQSPEWASYDVSASKRCRNLVDMDRYLRENRLSATPFMSKGDVVPVALRRICFLCRKKFGSFGRKTNCFKCGEVMCTSCNHHWHARVNGVPAKVRVCTKCSSGSVAATAGLNPTSFAGLSGLSGLPTQDRTSRQSTMSVETDFSMFRKSFESDATFDVTRIDLNESPSNGRTRNGSNPRVLYQEQWDQQELRRRAMLLHQTQPDPEPASVDHRTRQL</sequence>
<dbReference type="GeneID" id="20087244"/>
<dbReference type="Pfam" id="PF01852">
    <property type="entry name" value="START"/>
    <property type="match status" value="1"/>
</dbReference>
<dbReference type="PROSITE" id="PS50178">
    <property type="entry name" value="ZF_FYVE"/>
    <property type="match status" value="1"/>
</dbReference>
<dbReference type="Gene3D" id="3.30.530.20">
    <property type="match status" value="1"/>
</dbReference>
<proteinExistence type="predicted"/>
<dbReference type="InterPro" id="IPR052727">
    <property type="entry name" value="Rab4/Rab5_effector"/>
</dbReference>
<dbReference type="InterPro" id="IPR000306">
    <property type="entry name" value="Znf_FYVE"/>
</dbReference>
<dbReference type="SMART" id="SM00064">
    <property type="entry name" value="FYVE"/>
    <property type="match status" value="1"/>
</dbReference>
<dbReference type="PANTHER" id="PTHR13510">
    <property type="entry name" value="FYVE-FINGER-CONTAINING RAB5 EFFECTOR PROTEIN RABENOSYN-5-RELATED"/>
    <property type="match status" value="1"/>
</dbReference>
<dbReference type="InterPro" id="IPR017455">
    <property type="entry name" value="Znf_FYVE-rel"/>
</dbReference>
<evidence type="ECO:0000256" key="1">
    <source>
        <dbReference type="ARBA" id="ARBA00022723"/>
    </source>
</evidence>
<dbReference type="GO" id="GO:0008270">
    <property type="term" value="F:zinc ion binding"/>
    <property type="evidence" value="ECO:0007669"/>
    <property type="project" value="UniProtKB-KW"/>
</dbReference>
<evidence type="ECO:0000256" key="4">
    <source>
        <dbReference type="PROSITE-ProRule" id="PRU00091"/>
    </source>
</evidence>